<dbReference type="RefSeq" id="WP_028356679.1">
    <property type="nucleotide sequence ID" value="NZ_NEVT01000003.1"/>
</dbReference>
<accession>A0A261W0P1</accession>
<dbReference type="Gene3D" id="3.30.720.120">
    <property type="match status" value="1"/>
</dbReference>
<dbReference type="AlphaFoldDB" id="A0A261W0P1"/>
<dbReference type="PROSITE" id="PS51819">
    <property type="entry name" value="VOC"/>
    <property type="match status" value="1"/>
</dbReference>
<dbReference type="Pfam" id="PF00903">
    <property type="entry name" value="Glyoxalase"/>
    <property type="match status" value="1"/>
</dbReference>
<name>A0A261W0P1_9BORD</name>
<feature type="domain" description="VOC" evidence="1">
    <location>
        <begin position="9"/>
        <end position="133"/>
    </location>
</feature>
<dbReference type="PANTHER" id="PTHR34109:SF1">
    <property type="entry name" value="VOC DOMAIN-CONTAINING PROTEIN"/>
    <property type="match status" value="1"/>
</dbReference>
<reference evidence="3" key="1">
    <citation type="submission" date="2017-05" db="EMBL/GenBank/DDBJ databases">
        <title>Complete and WGS of Bordetella genogroups.</title>
        <authorList>
            <person name="Spilker T."/>
            <person name="Lipuma J."/>
        </authorList>
    </citation>
    <scope>NUCLEOTIDE SEQUENCE [LARGE SCALE GENOMIC DNA]</scope>
    <source>
        <strain evidence="3">AU8256</strain>
    </source>
</reference>
<evidence type="ECO:0000259" key="1">
    <source>
        <dbReference type="PROSITE" id="PS51819"/>
    </source>
</evidence>
<evidence type="ECO:0000313" key="2">
    <source>
        <dbReference type="EMBL" id="OZI79143.1"/>
    </source>
</evidence>
<comment type="caution">
    <text evidence="2">The sequence shown here is derived from an EMBL/GenBank/DDBJ whole genome shotgun (WGS) entry which is preliminary data.</text>
</comment>
<dbReference type="Proteomes" id="UP000215633">
    <property type="component" value="Unassembled WGS sequence"/>
</dbReference>
<dbReference type="EMBL" id="NEVT01000003">
    <property type="protein sequence ID" value="OZI79143.1"/>
    <property type="molecule type" value="Genomic_DNA"/>
</dbReference>
<sequence length="144" mass="15820">MNTHTPHAPPCIFPTLRCRDADSMIRWLVDVYGFAEHVVYRDAGTVQHAELALGSSIIMLGQHRDDAYGKLVGGLDGRRTDAIYVAVADPDALCAKVRAAGGKIEAEPCDTSFGSREFACRDPEQNLWSFGTYWPRADRPPQAA</sequence>
<dbReference type="InterPro" id="IPR029068">
    <property type="entry name" value="Glyas_Bleomycin-R_OHBP_Dase"/>
</dbReference>
<dbReference type="PANTHER" id="PTHR34109">
    <property type="entry name" value="BNAUNNG04460D PROTEIN-RELATED"/>
    <property type="match status" value="1"/>
</dbReference>
<gene>
    <name evidence="2" type="ORF">CAL24_04170</name>
</gene>
<organism evidence="2 3">
    <name type="scientific">Bordetella genomosp. 2</name>
    <dbReference type="NCBI Taxonomy" id="1983456"/>
    <lineage>
        <taxon>Bacteria</taxon>
        <taxon>Pseudomonadati</taxon>
        <taxon>Pseudomonadota</taxon>
        <taxon>Betaproteobacteria</taxon>
        <taxon>Burkholderiales</taxon>
        <taxon>Alcaligenaceae</taxon>
        <taxon>Bordetella</taxon>
    </lineage>
</organism>
<dbReference type="Gene3D" id="3.30.720.110">
    <property type="match status" value="1"/>
</dbReference>
<dbReference type="InterPro" id="IPR004360">
    <property type="entry name" value="Glyas_Fos-R_dOase_dom"/>
</dbReference>
<keyword evidence="3" id="KW-1185">Reference proteome</keyword>
<proteinExistence type="predicted"/>
<protein>
    <submittedName>
        <fullName evidence="2">Glyoxalase</fullName>
    </submittedName>
</protein>
<dbReference type="SUPFAM" id="SSF54593">
    <property type="entry name" value="Glyoxalase/Bleomycin resistance protein/Dihydroxybiphenyl dioxygenase"/>
    <property type="match status" value="1"/>
</dbReference>
<dbReference type="InterPro" id="IPR037523">
    <property type="entry name" value="VOC_core"/>
</dbReference>
<evidence type="ECO:0000313" key="3">
    <source>
        <dbReference type="Proteomes" id="UP000215633"/>
    </source>
</evidence>